<evidence type="ECO:0000259" key="7">
    <source>
        <dbReference type="PROSITE" id="PS50850"/>
    </source>
</evidence>
<feature type="transmembrane region" description="Helical" evidence="6">
    <location>
        <begin position="457"/>
        <end position="477"/>
    </location>
</feature>
<dbReference type="PANTHER" id="PTHR23504:SF15">
    <property type="entry name" value="MAJOR FACILITATOR SUPERFAMILY (MFS) PROFILE DOMAIN-CONTAINING PROTEIN"/>
    <property type="match status" value="1"/>
</dbReference>
<sequence length="490" mass="53372">MMPLVHSMAPRNPTTPLPQFQIGILMMLELAETVASMSIYPYINQLIREIDITGGDDAAVGYYVGLIDSLFYLAQALTVLSWSRLSDRIGRKPVLSIGLMGACISMICFGLSTTFWSLVISRCLWGMLNGNIGVMKTVMGELTDSTNMAQGFALIPVIWSIGSFVGPLMGGILARPQDHWPRILTNPFWGKYPYFLPCAVSASLLLLAFFTLSCFFEESLSTRRRPSLASTMPGISRGANSDDQETSMAKSTENALLWSLFTPVIVIPNANYAMLSFLDVSFRALIPLFLSTPIHLGGMGLTPSSIGLWLAFCGTVDGLFQALFLAKIVDWVGPKRLFCISASCFAPLMVVFPIMSWLVRTRGVVDHAVMYALLFQLMLTVTWDMAFGACCNKFIVSLQVTTYANPATALMFVTASAPAKNVLGVVNGLSQSSGSVARALGPALTTSLFAFSKQHNILNGNAVYVVLIILSGVLRWLGSQLPDEIQDRDE</sequence>
<gene>
    <name evidence="8" type="ORF">CY34DRAFT_509579</name>
</gene>
<dbReference type="PRINTS" id="PR01035">
    <property type="entry name" value="TCRTETA"/>
</dbReference>
<evidence type="ECO:0000256" key="5">
    <source>
        <dbReference type="ARBA" id="ARBA00023136"/>
    </source>
</evidence>
<reference evidence="9" key="2">
    <citation type="submission" date="2015-01" db="EMBL/GenBank/DDBJ databases">
        <title>Evolutionary Origins and Diversification of the Mycorrhizal Mutualists.</title>
        <authorList>
            <consortium name="DOE Joint Genome Institute"/>
            <consortium name="Mycorrhizal Genomics Consortium"/>
            <person name="Kohler A."/>
            <person name="Kuo A."/>
            <person name="Nagy L.G."/>
            <person name="Floudas D."/>
            <person name="Copeland A."/>
            <person name="Barry K.W."/>
            <person name="Cichocki N."/>
            <person name="Veneault-Fourrey C."/>
            <person name="LaButti K."/>
            <person name="Lindquist E.A."/>
            <person name="Lipzen A."/>
            <person name="Lundell T."/>
            <person name="Morin E."/>
            <person name="Murat C."/>
            <person name="Riley R."/>
            <person name="Ohm R."/>
            <person name="Sun H."/>
            <person name="Tunlid A."/>
            <person name="Henrissat B."/>
            <person name="Grigoriev I.V."/>
            <person name="Hibbett D.S."/>
            <person name="Martin F."/>
        </authorList>
    </citation>
    <scope>NUCLEOTIDE SEQUENCE [LARGE SCALE GENOMIC DNA]</scope>
    <source>
        <strain evidence="9">UH-Slu-Lm8-n1</strain>
    </source>
</reference>
<dbReference type="InterPro" id="IPR020846">
    <property type="entry name" value="MFS_dom"/>
</dbReference>
<evidence type="ECO:0000256" key="2">
    <source>
        <dbReference type="ARBA" id="ARBA00022448"/>
    </source>
</evidence>
<dbReference type="HOGENOM" id="CLU_001265_54_6_1"/>
<dbReference type="GO" id="GO:0022857">
    <property type="term" value="F:transmembrane transporter activity"/>
    <property type="evidence" value="ECO:0007669"/>
    <property type="project" value="InterPro"/>
</dbReference>
<keyword evidence="5 6" id="KW-0472">Membrane</keyword>
<evidence type="ECO:0000256" key="4">
    <source>
        <dbReference type="ARBA" id="ARBA00022989"/>
    </source>
</evidence>
<dbReference type="Proteomes" id="UP000054485">
    <property type="component" value="Unassembled WGS sequence"/>
</dbReference>
<keyword evidence="4 6" id="KW-1133">Transmembrane helix</keyword>
<feature type="transmembrane region" description="Helical" evidence="6">
    <location>
        <begin position="60"/>
        <end position="82"/>
    </location>
</feature>
<dbReference type="CDD" id="cd17330">
    <property type="entry name" value="MFS_SLC46_TetA_like"/>
    <property type="match status" value="1"/>
</dbReference>
<proteinExistence type="predicted"/>
<keyword evidence="3 6" id="KW-0812">Transmembrane</keyword>
<feature type="transmembrane region" description="Helical" evidence="6">
    <location>
        <begin position="337"/>
        <end position="359"/>
    </location>
</feature>
<dbReference type="EMBL" id="KN835170">
    <property type="protein sequence ID" value="KIK45637.1"/>
    <property type="molecule type" value="Genomic_DNA"/>
</dbReference>
<dbReference type="InterPro" id="IPR011701">
    <property type="entry name" value="MFS"/>
</dbReference>
<organism evidence="8 9">
    <name type="scientific">Suillus luteus UH-Slu-Lm8-n1</name>
    <dbReference type="NCBI Taxonomy" id="930992"/>
    <lineage>
        <taxon>Eukaryota</taxon>
        <taxon>Fungi</taxon>
        <taxon>Dikarya</taxon>
        <taxon>Basidiomycota</taxon>
        <taxon>Agaricomycotina</taxon>
        <taxon>Agaricomycetes</taxon>
        <taxon>Agaricomycetidae</taxon>
        <taxon>Boletales</taxon>
        <taxon>Suillineae</taxon>
        <taxon>Suillaceae</taxon>
        <taxon>Suillus</taxon>
    </lineage>
</organism>
<keyword evidence="9" id="KW-1185">Reference proteome</keyword>
<evidence type="ECO:0000256" key="1">
    <source>
        <dbReference type="ARBA" id="ARBA00004141"/>
    </source>
</evidence>
<feature type="transmembrane region" description="Helical" evidence="6">
    <location>
        <begin position="94"/>
        <end position="113"/>
    </location>
</feature>
<feature type="transmembrane region" description="Helical" evidence="6">
    <location>
        <begin position="371"/>
        <end position="391"/>
    </location>
</feature>
<dbReference type="Pfam" id="PF07690">
    <property type="entry name" value="MFS_1"/>
    <property type="match status" value="1"/>
</dbReference>
<dbReference type="OrthoDB" id="419616at2759"/>
<feature type="transmembrane region" description="Helical" evidence="6">
    <location>
        <begin position="151"/>
        <end position="174"/>
    </location>
</feature>
<evidence type="ECO:0000256" key="3">
    <source>
        <dbReference type="ARBA" id="ARBA00022692"/>
    </source>
</evidence>
<dbReference type="GO" id="GO:0016020">
    <property type="term" value="C:membrane"/>
    <property type="evidence" value="ECO:0007669"/>
    <property type="project" value="UniProtKB-SubCell"/>
</dbReference>
<dbReference type="InterPro" id="IPR001958">
    <property type="entry name" value="Tet-R_TetA/multi-R_MdtG-like"/>
</dbReference>
<reference evidence="8 9" key="1">
    <citation type="submission" date="2014-04" db="EMBL/GenBank/DDBJ databases">
        <authorList>
            <consortium name="DOE Joint Genome Institute"/>
            <person name="Kuo A."/>
            <person name="Ruytinx J."/>
            <person name="Rineau F."/>
            <person name="Colpaert J."/>
            <person name="Kohler A."/>
            <person name="Nagy L.G."/>
            <person name="Floudas D."/>
            <person name="Copeland A."/>
            <person name="Barry K.W."/>
            <person name="Cichocki N."/>
            <person name="Veneault-Fourrey C."/>
            <person name="LaButti K."/>
            <person name="Lindquist E.A."/>
            <person name="Lipzen A."/>
            <person name="Lundell T."/>
            <person name="Morin E."/>
            <person name="Murat C."/>
            <person name="Sun H."/>
            <person name="Tunlid A."/>
            <person name="Henrissat B."/>
            <person name="Grigoriev I.V."/>
            <person name="Hibbett D.S."/>
            <person name="Martin F."/>
            <person name="Nordberg H.P."/>
            <person name="Cantor M.N."/>
            <person name="Hua S.X."/>
        </authorList>
    </citation>
    <scope>NUCLEOTIDE SEQUENCE [LARGE SCALE GENOMIC DNA]</scope>
    <source>
        <strain evidence="8 9">UH-Slu-Lm8-n1</strain>
    </source>
</reference>
<evidence type="ECO:0000313" key="9">
    <source>
        <dbReference type="Proteomes" id="UP000054485"/>
    </source>
</evidence>
<evidence type="ECO:0000256" key="6">
    <source>
        <dbReference type="SAM" id="Phobius"/>
    </source>
</evidence>
<evidence type="ECO:0000313" key="8">
    <source>
        <dbReference type="EMBL" id="KIK45637.1"/>
    </source>
</evidence>
<feature type="transmembrane region" description="Helical" evidence="6">
    <location>
        <begin position="255"/>
        <end position="275"/>
    </location>
</feature>
<dbReference type="InParanoid" id="A0A0D0BHT1"/>
<feature type="transmembrane region" description="Helical" evidence="6">
    <location>
        <begin position="20"/>
        <end position="40"/>
    </location>
</feature>
<name>A0A0D0BHT1_9AGAM</name>
<dbReference type="PANTHER" id="PTHR23504">
    <property type="entry name" value="MAJOR FACILITATOR SUPERFAMILY DOMAIN-CONTAINING PROTEIN 10"/>
    <property type="match status" value="1"/>
</dbReference>
<dbReference type="AlphaFoldDB" id="A0A0D0BHT1"/>
<keyword evidence="2" id="KW-0813">Transport</keyword>
<dbReference type="Gene3D" id="1.20.1250.20">
    <property type="entry name" value="MFS general substrate transporter like domains"/>
    <property type="match status" value="1"/>
</dbReference>
<feature type="domain" description="Major facilitator superfamily (MFS) profile" evidence="7">
    <location>
        <begin position="24"/>
        <end position="483"/>
    </location>
</feature>
<dbReference type="InterPro" id="IPR036259">
    <property type="entry name" value="MFS_trans_sf"/>
</dbReference>
<comment type="subcellular location">
    <subcellularLocation>
        <location evidence="1">Membrane</location>
        <topology evidence="1">Multi-pass membrane protein</topology>
    </subcellularLocation>
</comment>
<feature type="transmembrane region" description="Helical" evidence="6">
    <location>
        <begin position="194"/>
        <end position="216"/>
    </location>
</feature>
<feature type="transmembrane region" description="Helical" evidence="6">
    <location>
        <begin position="306"/>
        <end position="325"/>
    </location>
</feature>
<protein>
    <recommendedName>
        <fullName evidence="7">Major facilitator superfamily (MFS) profile domain-containing protein</fullName>
    </recommendedName>
</protein>
<dbReference type="SUPFAM" id="SSF103473">
    <property type="entry name" value="MFS general substrate transporter"/>
    <property type="match status" value="1"/>
</dbReference>
<dbReference type="PROSITE" id="PS50850">
    <property type="entry name" value="MFS"/>
    <property type="match status" value="1"/>
</dbReference>
<accession>A0A0D0BHT1</accession>